<sequence length="125" mass="13790">MTTAQVDMNELFAAARYEIAAYVLFKERVSIASTVLEFNGLDIDLVDNEQLSKPIQDLLDSGDFSLEEVEALAVEGSLYAIYANAEKQPGAVVNAKVSLGILKPTRRQNFLGRIFGRMFGGKNDR</sequence>
<reference evidence="1 2" key="1">
    <citation type="submission" date="2024-02" db="EMBL/GenBank/DDBJ databases">
        <title>Roseovarius strain W115 nov., isolated from a marine algae.</title>
        <authorList>
            <person name="Lee M.W."/>
            <person name="Lee J.K."/>
            <person name="Kim J.M."/>
            <person name="Choi D.G."/>
            <person name="Baek J.H."/>
            <person name="Bayburt H."/>
            <person name="Jung J.J."/>
            <person name="Han D.M."/>
            <person name="Jeon C.O."/>
        </authorList>
    </citation>
    <scope>NUCLEOTIDE SEQUENCE [LARGE SCALE GENOMIC DNA]</scope>
    <source>
        <strain evidence="1 2">W115</strain>
    </source>
</reference>
<gene>
    <name evidence="1" type="ORF">RZS32_004785</name>
</gene>
<evidence type="ECO:0000313" key="1">
    <source>
        <dbReference type="EMBL" id="WYK19198.1"/>
    </source>
</evidence>
<protein>
    <submittedName>
        <fullName evidence="1">Uncharacterized protein</fullName>
    </submittedName>
</protein>
<accession>A0ABZ2TMZ3</accession>
<dbReference type="RefSeq" id="WP_317055889.1">
    <property type="nucleotide sequence ID" value="NZ_CP146606.1"/>
</dbReference>
<proteinExistence type="predicted"/>
<dbReference type="EMBL" id="CP146606">
    <property type="protein sequence ID" value="WYK19198.1"/>
    <property type="molecule type" value="Genomic_DNA"/>
</dbReference>
<organism evidence="1 2">
    <name type="scientific">Roseovarius rhodophyticola</name>
    <dbReference type="NCBI Taxonomy" id="3080827"/>
    <lineage>
        <taxon>Bacteria</taxon>
        <taxon>Pseudomonadati</taxon>
        <taxon>Pseudomonadota</taxon>
        <taxon>Alphaproteobacteria</taxon>
        <taxon>Rhodobacterales</taxon>
        <taxon>Roseobacteraceae</taxon>
        <taxon>Roseovarius</taxon>
    </lineage>
</organism>
<keyword evidence="2" id="KW-1185">Reference proteome</keyword>
<dbReference type="Proteomes" id="UP001281305">
    <property type="component" value="Chromosome"/>
</dbReference>
<name>A0ABZ2TMZ3_9RHOB</name>
<evidence type="ECO:0000313" key="2">
    <source>
        <dbReference type="Proteomes" id="UP001281305"/>
    </source>
</evidence>